<comment type="caution">
    <text evidence="1">The sequence shown here is derived from an EMBL/GenBank/DDBJ whole genome shotgun (WGS) entry which is preliminary data.</text>
</comment>
<dbReference type="RefSeq" id="WP_377926511.1">
    <property type="nucleotide sequence ID" value="NZ_JBHUEM010000003.1"/>
</dbReference>
<proteinExistence type="predicted"/>
<evidence type="ECO:0008006" key="3">
    <source>
        <dbReference type="Google" id="ProtNLM"/>
    </source>
</evidence>
<organism evidence="1 2">
    <name type="scientific">Bacillus salitolerans</name>
    <dbReference type="NCBI Taxonomy" id="1437434"/>
    <lineage>
        <taxon>Bacteria</taxon>
        <taxon>Bacillati</taxon>
        <taxon>Bacillota</taxon>
        <taxon>Bacilli</taxon>
        <taxon>Bacillales</taxon>
        <taxon>Bacillaceae</taxon>
        <taxon>Bacillus</taxon>
    </lineage>
</organism>
<keyword evidence="2" id="KW-1185">Reference proteome</keyword>
<gene>
    <name evidence="1" type="ORF">ACFSCX_02435</name>
</gene>
<dbReference type="Proteomes" id="UP001597214">
    <property type="component" value="Unassembled WGS sequence"/>
</dbReference>
<evidence type="ECO:0000313" key="2">
    <source>
        <dbReference type="Proteomes" id="UP001597214"/>
    </source>
</evidence>
<accession>A0ABW4LKE4</accession>
<name>A0ABW4LKE4_9BACI</name>
<reference evidence="2" key="1">
    <citation type="journal article" date="2019" name="Int. J. Syst. Evol. Microbiol.">
        <title>The Global Catalogue of Microorganisms (GCM) 10K type strain sequencing project: providing services to taxonomists for standard genome sequencing and annotation.</title>
        <authorList>
            <consortium name="The Broad Institute Genomics Platform"/>
            <consortium name="The Broad Institute Genome Sequencing Center for Infectious Disease"/>
            <person name="Wu L."/>
            <person name="Ma J."/>
        </authorList>
    </citation>
    <scope>NUCLEOTIDE SEQUENCE [LARGE SCALE GENOMIC DNA]</scope>
    <source>
        <strain evidence="2">CCUG 49339</strain>
    </source>
</reference>
<protein>
    <recommendedName>
        <fullName evidence="3">IrrE N-terminal-like domain-containing protein</fullName>
    </recommendedName>
</protein>
<sequence>MEDKKFAKERFIDGFLGGVEDWDNHLAEAINKDENPYLKDKLLKILKEQEDFGNAINSGLGREMWYSNDFFINSLILDFITGAEDDLVNELKQIWVGMLGKPGVNVEAINMNDEFEGYLIKMHFEMELNIHLISDLVAYYVYGMQISSERERVKLFPEMAELLLYLIDKKALLKKATEVAQNDQENQEDHNSPRLNIASELYEAGMKFVLGHEIGHHFLKHTESTGRNIVSKFVPADVTSNQLHLDEFAADNFALDLLISGMKERNDNNLLAPLIVLLMLAIYDKTPEEPNQSHPSFRDRYLNLLSRVSEHDEKVASGLQQIFNNVATWINYSLSESGYWKTEWWK</sequence>
<dbReference type="EMBL" id="JBHUEM010000003">
    <property type="protein sequence ID" value="MFD1735411.1"/>
    <property type="molecule type" value="Genomic_DNA"/>
</dbReference>
<evidence type="ECO:0000313" key="1">
    <source>
        <dbReference type="EMBL" id="MFD1735411.1"/>
    </source>
</evidence>